<evidence type="ECO:0000313" key="1">
    <source>
        <dbReference type="EMBL" id="PQP91797.1"/>
    </source>
</evidence>
<dbReference type="AlphaFoldDB" id="A0A314XLY6"/>
<evidence type="ECO:0000313" key="2">
    <source>
        <dbReference type="Proteomes" id="UP000250321"/>
    </source>
</evidence>
<dbReference type="EMBL" id="PJQY01002664">
    <property type="protein sequence ID" value="PQP91797.1"/>
    <property type="molecule type" value="Genomic_DNA"/>
</dbReference>
<comment type="caution">
    <text evidence="1">The sequence shown here is derived from an EMBL/GenBank/DDBJ whole genome shotgun (WGS) entry which is preliminary data.</text>
</comment>
<organism evidence="1 2">
    <name type="scientific">Prunus yedoensis var. nudiflora</name>
    <dbReference type="NCBI Taxonomy" id="2094558"/>
    <lineage>
        <taxon>Eukaryota</taxon>
        <taxon>Viridiplantae</taxon>
        <taxon>Streptophyta</taxon>
        <taxon>Embryophyta</taxon>
        <taxon>Tracheophyta</taxon>
        <taxon>Spermatophyta</taxon>
        <taxon>Magnoliopsida</taxon>
        <taxon>eudicotyledons</taxon>
        <taxon>Gunneridae</taxon>
        <taxon>Pentapetalae</taxon>
        <taxon>rosids</taxon>
        <taxon>fabids</taxon>
        <taxon>Rosales</taxon>
        <taxon>Rosaceae</taxon>
        <taxon>Amygdaloideae</taxon>
        <taxon>Amygdaleae</taxon>
        <taxon>Prunus</taxon>
    </lineage>
</organism>
<proteinExistence type="predicted"/>
<keyword evidence="2" id="KW-1185">Reference proteome</keyword>
<protein>
    <submittedName>
        <fullName evidence="1">Uncharacterized protein</fullName>
    </submittedName>
</protein>
<name>A0A314XLY6_PRUYE</name>
<accession>A0A314XLY6</accession>
<dbReference type="Proteomes" id="UP000250321">
    <property type="component" value="Unassembled WGS sequence"/>
</dbReference>
<reference evidence="1 2" key="1">
    <citation type="submission" date="2018-02" db="EMBL/GenBank/DDBJ databases">
        <title>Draft genome of wild Prunus yedoensis var. nudiflora.</title>
        <authorList>
            <person name="Baek S."/>
            <person name="Kim J.-H."/>
            <person name="Choi K."/>
            <person name="Kim G.-B."/>
            <person name="Cho A."/>
            <person name="Jang H."/>
            <person name="Shin C.-H."/>
            <person name="Yu H.-J."/>
            <person name="Mun J.-H."/>
        </authorList>
    </citation>
    <scope>NUCLEOTIDE SEQUENCE [LARGE SCALE GENOMIC DNA]</scope>
    <source>
        <strain evidence="2">cv. Jeju island</strain>
        <tissue evidence="1">Leaf</tissue>
    </source>
</reference>
<gene>
    <name evidence="1" type="ORF">Pyn_21383</name>
</gene>
<sequence>MVAIELVVTEASFVLPAAEETASSDDLAELYASHDEEGGSSASVASLDEDSKAAIEWLRNFLHMGVHQMTNAETFMEFWSCLDAAMALGLLDSAQLDELQVRLAEGEVMISRYAEAGMRITKGCSLKQELTTIKQQAQPAMAQLKENNFIVRRKKISSFKGKMKSLRRLIPKLPSFGPVKNSSSSAKMMWLWPALN</sequence>